<name>A0A420W936_9BACT</name>
<comment type="caution">
    <text evidence="1">The sequence shown here is derived from an EMBL/GenBank/DDBJ whole genome shotgun (WGS) entry which is preliminary data.</text>
</comment>
<reference evidence="1 2" key="1">
    <citation type="submission" date="2018-10" db="EMBL/GenBank/DDBJ databases">
        <title>Genomic Encyclopedia of Type Strains, Phase IV (KMG-IV): sequencing the most valuable type-strain genomes for metagenomic binning, comparative biology and taxonomic classification.</title>
        <authorList>
            <person name="Goeker M."/>
        </authorList>
    </citation>
    <scope>NUCLEOTIDE SEQUENCE [LARGE SCALE GENOMIC DNA]</scope>
    <source>
        <strain evidence="1 2">DSM 15521</strain>
    </source>
</reference>
<gene>
    <name evidence="1" type="ORF">C7457_0653</name>
</gene>
<evidence type="ECO:0000313" key="2">
    <source>
        <dbReference type="Proteomes" id="UP000280881"/>
    </source>
</evidence>
<accession>A0A420W936</accession>
<dbReference type="Proteomes" id="UP000280881">
    <property type="component" value="Unassembled WGS sequence"/>
</dbReference>
<dbReference type="EMBL" id="RBIE01000001">
    <property type="protein sequence ID" value="RKQ63772.1"/>
    <property type="molecule type" value="Genomic_DNA"/>
</dbReference>
<evidence type="ECO:0000313" key="1">
    <source>
        <dbReference type="EMBL" id="RKQ63772.1"/>
    </source>
</evidence>
<keyword evidence="2" id="KW-1185">Reference proteome</keyword>
<proteinExistence type="predicted"/>
<protein>
    <submittedName>
        <fullName evidence="1">Uncharacterized protein</fullName>
    </submittedName>
</protein>
<dbReference type="RefSeq" id="WP_121170005.1">
    <property type="nucleotide sequence ID" value="NZ_RBIE01000001.1"/>
</dbReference>
<sequence length="143" mass="16053">MKRALLIAGVLGLTATATGKEMIDPFINPILTKEQILIENKNKETLKEIPKEINLFKPKIDILFSKLSIQGVIKKDGKRYLVLLDPETGETFILTEGDPISPNEKIAKITNGSITVFKYRKFKGKLIKEEIKLNVDTEGLNND</sequence>
<organism evidence="1 2">
    <name type="scientific">Thermovibrio guaymasensis</name>
    <dbReference type="NCBI Taxonomy" id="240167"/>
    <lineage>
        <taxon>Bacteria</taxon>
        <taxon>Pseudomonadati</taxon>
        <taxon>Aquificota</taxon>
        <taxon>Aquificia</taxon>
        <taxon>Desulfurobacteriales</taxon>
        <taxon>Desulfurobacteriaceae</taxon>
        <taxon>Thermovibrio</taxon>
    </lineage>
</organism>
<dbReference type="OrthoDB" id="15308at2"/>
<dbReference type="AlphaFoldDB" id="A0A420W936"/>